<feature type="chain" id="PRO_5043125722" evidence="1">
    <location>
        <begin position="19"/>
        <end position="77"/>
    </location>
</feature>
<keyword evidence="1" id="KW-0732">Signal</keyword>
<sequence>MHLRTLLLILALTTIVITQQQLWNPWEGLKLFPAMPAPHPHYINYYKSQGYETDDKGNVWHGNDHAKLMIFARSSYP</sequence>
<name>A0A0N4YI30_NIPBR</name>
<dbReference type="WBParaSite" id="NBR_0001654601-mRNA-1">
    <property type="protein sequence ID" value="NBR_0001654601-mRNA-1"/>
    <property type="gene ID" value="NBR_0001654601"/>
</dbReference>
<feature type="signal peptide" evidence="1">
    <location>
        <begin position="1"/>
        <end position="18"/>
    </location>
</feature>
<proteinExistence type="predicted"/>
<dbReference type="EMBL" id="UYSL01022252">
    <property type="protein sequence ID" value="VDL80142.1"/>
    <property type="molecule type" value="Genomic_DNA"/>
</dbReference>
<gene>
    <name evidence="2" type="ORF">NBR_LOCUS16547</name>
</gene>
<evidence type="ECO:0000313" key="4">
    <source>
        <dbReference type="WBParaSite" id="NBR_0001654601-mRNA-1"/>
    </source>
</evidence>
<reference evidence="2 3" key="2">
    <citation type="submission" date="2018-11" db="EMBL/GenBank/DDBJ databases">
        <authorList>
            <consortium name="Pathogen Informatics"/>
        </authorList>
    </citation>
    <scope>NUCLEOTIDE SEQUENCE [LARGE SCALE GENOMIC DNA]</scope>
</reference>
<dbReference type="AlphaFoldDB" id="A0A0N4YI30"/>
<dbReference type="OMA" id="NPWEGLK"/>
<reference evidence="4" key="1">
    <citation type="submission" date="2017-02" db="UniProtKB">
        <authorList>
            <consortium name="WormBaseParasite"/>
        </authorList>
    </citation>
    <scope>IDENTIFICATION</scope>
</reference>
<evidence type="ECO:0000313" key="3">
    <source>
        <dbReference type="Proteomes" id="UP000271162"/>
    </source>
</evidence>
<accession>A0A0N4YI30</accession>
<dbReference type="Proteomes" id="UP000271162">
    <property type="component" value="Unassembled WGS sequence"/>
</dbReference>
<protein>
    <submittedName>
        <fullName evidence="4">DUF4159 domain-containing protein</fullName>
    </submittedName>
</protein>
<evidence type="ECO:0000256" key="1">
    <source>
        <dbReference type="SAM" id="SignalP"/>
    </source>
</evidence>
<evidence type="ECO:0000313" key="2">
    <source>
        <dbReference type="EMBL" id="VDL80142.1"/>
    </source>
</evidence>
<keyword evidence="3" id="KW-1185">Reference proteome</keyword>
<organism evidence="4">
    <name type="scientific">Nippostrongylus brasiliensis</name>
    <name type="common">Rat hookworm</name>
    <dbReference type="NCBI Taxonomy" id="27835"/>
    <lineage>
        <taxon>Eukaryota</taxon>
        <taxon>Metazoa</taxon>
        <taxon>Ecdysozoa</taxon>
        <taxon>Nematoda</taxon>
        <taxon>Chromadorea</taxon>
        <taxon>Rhabditida</taxon>
        <taxon>Rhabditina</taxon>
        <taxon>Rhabditomorpha</taxon>
        <taxon>Strongyloidea</taxon>
        <taxon>Heligmosomidae</taxon>
        <taxon>Nippostrongylus</taxon>
    </lineage>
</organism>